<dbReference type="EMBL" id="NKCI01000132">
    <property type="protein sequence ID" value="RSL52693.1"/>
    <property type="molecule type" value="Genomic_DNA"/>
</dbReference>
<evidence type="ECO:0000256" key="2">
    <source>
        <dbReference type="SAM" id="SignalP"/>
    </source>
</evidence>
<reference evidence="3 4" key="1">
    <citation type="submission" date="2017-06" db="EMBL/GenBank/DDBJ databases">
        <title>Comparative genomic analysis of Ambrosia Fusariam Clade fungi.</title>
        <authorList>
            <person name="Stajich J.E."/>
            <person name="Carrillo J."/>
            <person name="Kijimoto T."/>
            <person name="Eskalen A."/>
            <person name="O'Donnell K."/>
            <person name="Kasson M."/>
        </authorList>
    </citation>
    <scope>NUCLEOTIDE SEQUENCE [LARGE SCALE GENOMIC DNA]</scope>
    <source>
        <strain evidence="3 4">NRRL62584</strain>
    </source>
</reference>
<dbReference type="AlphaFoldDB" id="A0A428PI52"/>
<evidence type="ECO:0000313" key="3">
    <source>
        <dbReference type="EMBL" id="RSL52693.1"/>
    </source>
</evidence>
<accession>A0A428PI52</accession>
<organism evidence="3 4">
    <name type="scientific">Fusarium duplospermum</name>
    <dbReference type="NCBI Taxonomy" id="1325734"/>
    <lineage>
        <taxon>Eukaryota</taxon>
        <taxon>Fungi</taxon>
        <taxon>Dikarya</taxon>
        <taxon>Ascomycota</taxon>
        <taxon>Pezizomycotina</taxon>
        <taxon>Sordariomycetes</taxon>
        <taxon>Hypocreomycetidae</taxon>
        <taxon>Hypocreales</taxon>
        <taxon>Nectriaceae</taxon>
        <taxon>Fusarium</taxon>
        <taxon>Fusarium solani species complex</taxon>
    </lineage>
</organism>
<feature type="compositionally biased region" description="Acidic residues" evidence="1">
    <location>
        <begin position="68"/>
        <end position="79"/>
    </location>
</feature>
<feature type="chain" id="PRO_5019005169" evidence="2">
    <location>
        <begin position="17"/>
        <end position="79"/>
    </location>
</feature>
<evidence type="ECO:0000256" key="1">
    <source>
        <dbReference type="SAM" id="MobiDB-lite"/>
    </source>
</evidence>
<sequence length="79" mass="8914">MGVVVVMLVLVFGSRADPRDHWESVRIVECDDAHLMAKGPVCHALYILIISQSLKDYEKESGKNEIKDDPDDDDPEDED</sequence>
<proteinExistence type="predicted"/>
<comment type="caution">
    <text evidence="3">The sequence shown here is derived from an EMBL/GenBank/DDBJ whole genome shotgun (WGS) entry which is preliminary data.</text>
</comment>
<feature type="region of interest" description="Disordered" evidence="1">
    <location>
        <begin position="59"/>
        <end position="79"/>
    </location>
</feature>
<name>A0A428PI52_9HYPO</name>
<gene>
    <name evidence="3" type="ORF">CEP54_010782</name>
</gene>
<keyword evidence="4" id="KW-1185">Reference proteome</keyword>
<feature type="signal peptide" evidence="2">
    <location>
        <begin position="1"/>
        <end position="16"/>
    </location>
</feature>
<protein>
    <submittedName>
        <fullName evidence="3">Uncharacterized protein</fullName>
    </submittedName>
</protein>
<keyword evidence="2" id="KW-0732">Signal</keyword>
<dbReference type="Proteomes" id="UP000288168">
    <property type="component" value="Unassembled WGS sequence"/>
</dbReference>
<evidence type="ECO:0000313" key="4">
    <source>
        <dbReference type="Proteomes" id="UP000288168"/>
    </source>
</evidence>